<accession>A0ACC2P9Q6</accession>
<name>A0ACC2P9Q6_9HYME</name>
<proteinExistence type="predicted"/>
<comment type="caution">
    <text evidence="1">The sequence shown here is derived from an EMBL/GenBank/DDBJ whole genome shotgun (WGS) entry which is preliminary data.</text>
</comment>
<dbReference type="EMBL" id="CM056742">
    <property type="protein sequence ID" value="KAJ8679828.1"/>
    <property type="molecule type" value="Genomic_DNA"/>
</dbReference>
<reference evidence="1" key="1">
    <citation type="submission" date="2023-04" db="EMBL/GenBank/DDBJ databases">
        <title>A chromosome-level genome assembly of the parasitoid wasp Eretmocerus hayati.</title>
        <authorList>
            <person name="Zhong Y."/>
            <person name="Liu S."/>
            <person name="Liu Y."/>
        </authorList>
    </citation>
    <scope>NUCLEOTIDE SEQUENCE</scope>
    <source>
        <strain evidence="1">ZJU_SS_LIU_2023</strain>
    </source>
</reference>
<protein>
    <submittedName>
        <fullName evidence="1">Uncharacterized protein</fullName>
    </submittedName>
</protein>
<gene>
    <name evidence="1" type="ORF">QAD02_015615</name>
</gene>
<keyword evidence="2" id="KW-1185">Reference proteome</keyword>
<evidence type="ECO:0000313" key="2">
    <source>
        <dbReference type="Proteomes" id="UP001239111"/>
    </source>
</evidence>
<sequence>MSIPFNSQVTIIPLNPKGTVHTCLFCGNVIDISNMQKLWAHECFALYSQNDYVLKVDNNNRVDAELWNEVAKAVEMTTTDVKTKWDQLKRQYRAAKEKREKAKKLPSGSESKGKNPTRVHNDDFKYFDLMKFLDDTIEPMPSTNSLQESPTSAQSTINHVRKVTGADNYPNKKRCSGSGSKCDDNDKEFEEKLIAACFGSNPNKHASENACFLGMVDQLINKIPEDTKLSVQMEVLKFIEGKL</sequence>
<evidence type="ECO:0000313" key="1">
    <source>
        <dbReference type="EMBL" id="KAJ8679828.1"/>
    </source>
</evidence>
<dbReference type="Proteomes" id="UP001239111">
    <property type="component" value="Chromosome 2"/>
</dbReference>
<organism evidence="1 2">
    <name type="scientific">Eretmocerus hayati</name>
    <dbReference type="NCBI Taxonomy" id="131215"/>
    <lineage>
        <taxon>Eukaryota</taxon>
        <taxon>Metazoa</taxon>
        <taxon>Ecdysozoa</taxon>
        <taxon>Arthropoda</taxon>
        <taxon>Hexapoda</taxon>
        <taxon>Insecta</taxon>
        <taxon>Pterygota</taxon>
        <taxon>Neoptera</taxon>
        <taxon>Endopterygota</taxon>
        <taxon>Hymenoptera</taxon>
        <taxon>Apocrita</taxon>
        <taxon>Proctotrupomorpha</taxon>
        <taxon>Chalcidoidea</taxon>
        <taxon>Aphelinidae</taxon>
        <taxon>Aphelininae</taxon>
        <taxon>Eretmocerus</taxon>
    </lineage>
</organism>